<dbReference type="PANTHER" id="PTHR26379:SF448">
    <property type="entry name" value="OS10G0423400 PROTEIN"/>
    <property type="match status" value="1"/>
</dbReference>
<dbReference type="SMART" id="SM00061">
    <property type="entry name" value="MATH"/>
    <property type="match status" value="1"/>
</dbReference>
<evidence type="ECO:0000256" key="2">
    <source>
        <dbReference type="ARBA" id="ARBA00010846"/>
    </source>
</evidence>
<comment type="similarity">
    <text evidence="2">Belongs to the Tdpoz family.</text>
</comment>
<dbReference type="PROSITE" id="PS50144">
    <property type="entry name" value="MATH"/>
    <property type="match status" value="1"/>
</dbReference>
<dbReference type="InterPro" id="IPR002083">
    <property type="entry name" value="MATH/TRAF_dom"/>
</dbReference>
<dbReference type="Gene3D" id="1.25.40.420">
    <property type="match status" value="1"/>
</dbReference>
<dbReference type="InterPro" id="IPR000210">
    <property type="entry name" value="BTB/POZ_dom"/>
</dbReference>
<dbReference type="Gene3D" id="2.60.210.10">
    <property type="entry name" value="Apoptosis, Tumor Necrosis Factor Receptor Associated Protein 2, Chain A"/>
    <property type="match status" value="1"/>
</dbReference>
<feature type="domain" description="MATH" evidence="5">
    <location>
        <begin position="24"/>
        <end position="148"/>
    </location>
</feature>
<evidence type="ECO:0000259" key="5">
    <source>
        <dbReference type="PROSITE" id="PS50144"/>
    </source>
</evidence>
<evidence type="ECO:0000313" key="6">
    <source>
        <dbReference type="EMBL" id="CAL4916690.1"/>
    </source>
</evidence>
<feature type="region of interest" description="Disordered" evidence="3">
    <location>
        <begin position="258"/>
        <end position="291"/>
    </location>
</feature>
<dbReference type="SUPFAM" id="SSF54695">
    <property type="entry name" value="POZ domain"/>
    <property type="match status" value="1"/>
</dbReference>
<dbReference type="Proteomes" id="UP001497457">
    <property type="component" value="Chromosome 13rd"/>
</dbReference>
<dbReference type="PANTHER" id="PTHR26379">
    <property type="entry name" value="BTB/POZ AND MATH DOMAIN-CONTAINING PROTEIN 1"/>
    <property type="match status" value="1"/>
</dbReference>
<feature type="compositionally biased region" description="Acidic residues" evidence="3">
    <location>
        <begin position="263"/>
        <end position="291"/>
    </location>
</feature>
<dbReference type="InterPro" id="IPR011333">
    <property type="entry name" value="SKP1/BTB/POZ_sf"/>
</dbReference>
<dbReference type="EMBL" id="OZ075123">
    <property type="protein sequence ID" value="CAL4916690.1"/>
    <property type="molecule type" value="Genomic_DNA"/>
</dbReference>
<dbReference type="Gene3D" id="3.30.710.10">
    <property type="entry name" value="Potassium Channel Kv1.1, Chain A"/>
    <property type="match status" value="1"/>
</dbReference>
<evidence type="ECO:0000259" key="4">
    <source>
        <dbReference type="PROSITE" id="PS50097"/>
    </source>
</evidence>
<name>A0ABC8WX46_9POAL</name>
<dbReference type="CDD" id="cd18280">
    <property type="entry name" value="BTB_POZ_BPM_plant"/>
    <property type="match status" value="1"/>
</dbReference>
<keyword evidence="7" id="KW-1185">Reference proteome</keyword>
<dbReference type="Pfam" id="PF24570">
    <property type="entry name" value="BACK_BPM_SPOP"/>
    <property type="match status" value="1"/>
</dbReference>
<evidence type="ECO:0000313" key="7">
    <source>
        <dbReference type="Proteomes" id="UP001497457"/>
    </source>
</evidence>
<evidence type="ECO:0000256" key="3">
    <source>
        <dbReference type="SAM" id="MobiDB-lite"/>
    </source>
</evidence>
<dbReference type="Pfam" id="PF00651">
    <property type="entry name" value="BTB"/>
    <property type="match status" value="1"/>
</dbReference>
<reference evidence="7" key="1">
    <citation type="submission" date="2024-06" db="EMBL/GenBank/DDBJ databases">
        <authorList>
            <person name="Ryan C."/>
        </authorList>
    </citation>
    <scope>NUCLEOTIDE SEQUENCE [LARGE SCALE GENOMIC DNA]</scope>
</reference>
<dbReference type="CDD" id="cd00121">
    <property type="entry name" value="MATH"/>
    <property type="match status" value="1"/>
</dbReference>
<comment type="pathway">
    <text evidence="1">Protein modification; protein ubiquitination.</text>
</comment>
<gene>
    <name evidence="6" type="ORF">URODEC1_LOCUS18144</name>
</gene>
<dbReference type="PROSITE" id="PS50097">
    <property type="entry name" value="BTB"/>
    <property type="match status" value="1"/>
</dbReference>
<sequence length="384" mass="43122">MAPAAATADKPSQSASSIIANTTTGHHILKIDGYSLTKGTPTGEYLKSHPFTLGGHRWCIRYHPNGHTAEVKDYISLFLVLDESVAKVVKARYQFRFLNTVGEQPVTLESVRSFASNQGWGYPMFIKREELERSKHLKNDCFAVRCDMVVVNDFCAVEETDVDASPRFVSVPPSSLHQHLGELLVSEKGADVVFDVGGQMFAAHRCVLAARSPVFSAELFGTMKESDTAGVIRVDDMEAQVFKAFLYFVYTDSLPKTNKTEEYENEEKEEAEQGEEEEEEEEEEEQDEEEDVMAQHLLVAADRYNLERLKLICEEKLCRYIDVETVATILTLAEQHHCEGLKKACFNFLNITANLRAAMATDGFKHLSRSCPAIMEELIAMIIT</sequence>
<dbReference type="InterPro" id="IPR056423">
    <property type="entry name" value="BACK_BPM_SPOP"/>
</dbReference>
<reference evidence="6 7" key="2">
    <citation type="submission" date="2024-10" db="EMBL/GenBank/DDBJ databases">
        <authorList>
            <person name="Ryan C."/>
        </authorList>
    </citation>
    <scope>NUCLEOTIDE SEQUENCE [LARGE SCALE GENOMIC DNA]</scope>
</reference>
<dbReference type="InterPro" id="IPR008974">
    <property type="entry name" value="TRAF-like"/>
</dbReference>
<proteinExistence type="inferred from homology"/>
<protein>
    <submittedName>
        <fullName evidence="6">Uncharacterized protein</fullName>
    </submittedName>
</protein>
<dbReference type="InterPro" id="IPR045005">
    <property type="entry name" value="BPM1-6"/>
</dbReference>
<dbReference type="AlphaFoldDB" id="A0ABC8WX46"/>
<feature type="domain" description="BTB" evidence="4">
    <location>
        <begin position="190"/>
        <end position="258"/>
    </location>
</feature>
<accession>A0ABC8WX46</accession>
<dbReference type="Pfam" id="PF22486">
    <property type="entry name" value="MATH_2"/>
    <property type="match status" value="1"/>
</dbReference>
<evidence type="ECO:0000256" key="1">
    <source>
        <dbReference type="ARBA" id="ARBA00004906"/>
    </source>
</evidence>
<organism evidence="6 7">
    <name type="scientific">Urochloa decumbens</name>
    <dbReference type="NCBI Taxonomy" id="240449"/>
    <lineage>
        <taxon>Eukaryota</taxon>
        <taxon>Viridiplantae</taxon>
        <taxon>Streptophyta</taxon>
        <taxon>Embryophyta</taxon>
        <taxon>Tracheophyta</taxon>
        <taxon>Spermatophyta</taxon>
        <taxon>Magnoliopsida</taxon>
        <taxon>Liliopsida</taxon>
        <taxon>Poales</taxon>
        <taxon>Poaceae</taxon>
        <taxon>PACMAD clade</taxon>
        <taxon>Panicoideae</taxon>
        <taxon>Panicodae</taxon>
        <taxon>Paniceae</taxon>
        <taxon>Melinidinae</taxon>
        <taxon>Urochloa</taxon>
    </lineage>
</organism>
<dbReference type="SMART" id="SM00225">
    <property type="entry name" value="BTB"/>
    <property type="match status" value="1"/>
</dbReference>
<dbReference type="SUPFAM" id="SSF49599">
    <property type="entry name" value="TRAF domain-like"/>
    <property type="match status" value="1"/>
</dbReference>